<organism evidence="23 24">
    <name type="scientific">Accipiter nisus</name>
    <name type="common">Eurasian sparrowhawk</name>
    <dbReference type="NCBI Taxonomy" id="211598"/>
    <lineage>
        <taxon>Eukaryota</taxon>
        <taxon>Metazoa</taxon>
        <taxon>Chordata</taxon>
        <taxon>Craniata</taxon>
        <taxon>Vertebrata</taxon>
        <taxon>Euteleostomi</taxon>
        <taxon>Archelosauria</taxon>
        <taxon>Archosauria</taxon>
        <taxon>Dinosauria</taxon>
        <taxon>Saurischia</taxon>
        <taxon>Theropoda</taxon>
        <taxon>Coelurosauria</taxon>
        <taxon>Aves</taxon>
        <taxon>Neognathae</taxon>
        <taxon>Neoaves</taxon>
        <taxon>Telluraves</taxon>
        <taxon>Accipitrimorphae</taxon>
        <taxon>Accipitriformes</taxon>
        <taxon>Accipitridae</taxon>
        <taxon>Accipitrinae</taxon>
        <taxon>Accipiter</taxon>
    </lineage>
</organism>
<evidence type="ECO:0000256" key="8">
    <source>
        <dbReference type="ARBA" id="ARBA00022696"/>
    </source>
</evidence>
<keyword evidence="13" id="KW-0012">Acyltransferase</keyword>
<dbReference type="GO" id="GO:0003810">
    <property type="term" value="F:protein-glutamine gamma-glutamyltransferase activity"/>
    <property type="evidence" value="ECO:0007669"/>
    <property type="project" value="UniProtKB-EC"/>
</dbReference>
<keyword evidence="8" id="KW-0356">Hemostasis</keyword>
<keyword evidence="6" id="KW-0964">Secreted</keyword>
<keyword evidence="9" id="KW-0106">Calcium</keyword>
<evidence type="ECO:0000256" key="5">
    <source>
        <dbReference type="ARBA" id="ARBA00022490"/>
    </source>
</evidence>
<feature type="domain" description="Transglutaminase N-terminal" evidence="22">
    <location>
        <begin position="61"/>
        <end position="166"/>
    </location>
</feature>
<evidence type="ECO:0000256" key="12">
    <source>
        <dbReference type="ARBA" id="ARBA00023145"/>
    </source>
</evidence>
<keyword evidence="24" id="KW-1185">Reference proteome</keyword>
<evidence type="ECO:0000256" key="10">
    <source>
        <dbReference type="ARBA" id="ARBA00022990"/>
    </source>
</evidence>
<dbReference type="Gene3D" id="2.60.40.10">
    <property type="entry name" value="Immunoglobulins"/>
    <property type="match status" value="1"/>
</dbReference>
<evidence type="ECO:0000256" key="15">
    <source>
        <dbReference type="ARBA" id="ARBA00051843"/>
    </source>
</evidence>
<sequence length="254" mass="29135">MSTNEKKKPPLNGRRALPTNNSNDEENEVPEMEAFGLIPRGFNPKDYLHVVDVHMFKEPHEINKQQHHTDKYYSPKLIVRRGQPFQIQIDFNRPYKPETDQFWLEYLIGRYPQQNKGTYIPILVGDVLKPGEWGAKITHKENNSIRLSIMSSAACIVGKFRLYVAVWTPFGILRTHRNSATDTYILFNPWCQRKYLLRVEGSHFLLVGSPGFGRGWARKRSLVARRLETGQFGSGNCIVTLIWCAAGCGLNICS</sequence>
<proteinExistence type="inferred from homology"/>
<dbReference type="InterPro" id="IPR013783">
    <property type="entry name" value="Ig-like_fold"/>
</dbReference>
<dbReference type="GO" id="GO:0005737">
    <property type="term" value="C:cytoplasm"/>
    <property type="evidence" value="ECO:0007669"/>
    <property type="project" value="UniProtKB-SubCell"/>
</dbReference>
<dbReference type="FunFam" id="2.60.40.10:FF:000978">
    <property type="entry name" value="coagulation factor XIII A chain"/>
    <property type="match status" value="1"/>
</dbReference>
<dbReference type="InterPro" id="IPR001102">
    <property type="entry name" value="Transglutaminase_N"/>
</dbReference>
<dbReference type="PANTHER" id="PTHR11590:SF42">
    <property type="entry name" value="COAGULATION FACTOR XIII A CHAIN"/>
    <property type="match status" value="1"/>
</dbReference>
<comment type="cofactor">
    <cofactor evidence="1">
        <name>Ca(2+)</name>
        <dbReference type="ChEBI" id="CHEBI:29108"/>
    </cofactor>
</comment>
<name>A0A8B9MLE4_9AVES</name>
<evidence type="ECO:0000256" key="2">
    <source>
        <dbReference type="ARBA" id="ARBA00004496"/>
    </source>
</evidence>
<comment type="subunit">
    <text evidence="17">Tetramer of two A chains (F13A1) and two B (F13B) chains.</text>
</comment>
<reference evidence="23" key="1">
    <citation type="submission" date="2025-08" db="UniProtKB">
        <authorList>
            <consortium name="Ensembl"/>
        </authorList>
    </citation>
    <scope>IDENTIFICATION</scope>
</reference>
<evidence type="ECO:0000259" key="22">
    <source>
        <dbReference type="Pfam" id="PF00868"/>
    </source>
</evidence>
<keyword evidence="10" id="KW-0007">Acetylation</keyword>
<dbReference type="Proteomes" id="UP000694541">
    <property type="component" value="Unplaced"/>
</dbReference>
<comment type="subcellular location">
    <subcellularLocation>
        <location evidence="2">Cytoplasm</location>
    </subcellularLocation>
    <subcellularLocation>
        <location evidence="3">Secreted</location>
    </subcellularLocation>
</comment>
<keyword evidence="12" id="KW-0865">Zymogen</keyword>
<dbReference type="Pfam" id="PF00868">
    <property type="entry name" value="Transglut_N"/>
    <property type="match status" value="1"/>
</dbReference>
<protein>
    <recommendedName>
        <fullName evidence="18">Coagulation factor XIII A chain</fullName>
        <ecNumber evidence="14">2.3.2.13</ecNumber>
    </recommendedName>
    <alternativeName>
        <fullName evidence="19">Protein-glutamine gamma-glutamyltransferase A chain</fullName>
    </alternativeName>
    <alternativeName>
        <fullName evidence="20">Transglutaminase A chain</fullName>
    </alternativeName>
</protein>
<keyword evidence="7" id="KW-0808">Transferase</keyword>
<evidence type="ECO:0000256" key="13">
    <source>
        <dbReference type="ARBA" id="ARBA00023315"/>
    </source>
</evidence>
<dbReference type="GO" id="GO:0005576">
    <property type="term" value="C:extracellular region"/>
    <property type="evidence" value="ECO:0007669"/>
    <property type="project" value="UniProtKB-SubCell"/>
</dbReference>
<evidence type="ECO:0000313" key="23">
    <source>
        <dbReference type="Ensembl" id="ENSANIP00000006882.1"/>
    </source>
</evidence>
<dbReference type="InterPro" id="IPR050779">
    <property type="entry name" value="Transglutaminase"/>
</dbReference>
<evidence type="ECO:0000256" key="3">
    <source>
        <dbReference type="ARBA" id="ARBA00004613"/>
    </source>
</evidence>
<comment type="catalytic activity">
    <reaction evidence="15">
        <text>L-glutaminyl-[protein] + L-lysyl-[protein] = [protein]-L-lysyl-N(6)-5-L-glutamyl-[protein] + NH4(+)</text>
        <dbReference type="Rhea" id="RHEA:54816"/>
        <dbReference type="Rhea" id="RHEA-COMP:9752"/>
        <dbReference type="Rhea" id="RHEA-COMP:10207"/>
        <dbReference type="Rhea" id="RHEA-COMP:14005"/>
        <dbReference type="ChEBI" id="CHEBI:28938"/>
        <dbReference type="ChEBI" id="CHEBI:29969"/>
        <dbReference type="ChEBI" id="CHEBI:30011"/>
        <dbReference type="ChEBI" id="CHEBI:138370"/>
        <dbReference type="EC" id="2.3.2.13"/>
    </reaction>
</comment>
<dbReference type="PANTHER" id="PTHR11590">
    <property type="entry name" value="PROTEIN-GLUTAMINE GAMMA-GLUTAMYLTRANSFERASE"/>
    <property type="match status" value="1"/>
</dbReference>
<dbReference type="GO" id="GO:0072378">
    <property type="term" value="P:blood coagulation, fibrin clot formation"/>
    <property type="evidence" value="ECO:0007669"/>
    <property type="project" value="TreeGrafter"/>
</dbReference>
<evidence type="ECO:0000256" key="17">
    <source>
        <dbReference type="ARBA" id="ARBA00064927"/>
    </source>
</evidence>
<accession>A0A8B9MLE4</accession>
<feature type="region of interest" description="Disordered" evidence="21">
    <location>
        <begin position="1"/>
        <end position="28"/>
    </location>
</feature>
<dbReference type="InterPro" id="IPR014756">
    <property type="entry name" value="Ig_E-set"/>
</dbReference>
<evidence type="ECO:0000256" key="19">
    <source>
        <dbReference type="ARBA" id="ARBA00078127"/>
    </source>
</evidence>
<evidence type="ECO:0000256" key="1">
    <source>
        <dbReference type="ARBA" id="ARBA00001913"/>
    </source>
</evidence>
<evidence type="ECO:0000256" key="21">
    <source>
        <dbReference type="SAM" id="MobiDB-lite"/>
    </source>
</evidence>
<keyword evidence="5" id="KW-0963">Cytoplasm</keyword>
<evidence type="ECO:0000256" key="18">
    <source>
        <dbReference type="ARBA" id="ARBA00072805"/>
    </source>
</evidence>
<dbReference type="Ensembl" id="ENSANIT00000007112.1">
    <property type="protein sequence ID" value="ENSANIP00000006882.1"/>
    <property type="gene ID" value="ENSANIG00000004664.1"/>
</dbReference>
<comment type="similarity">
    <text evidence="4">Belongs to the transglutaminase superfamily. Transglutaminase family.</text>
</comment>
<evidence type="ECO:0000256" key="9">
    <source>
        <dbReference type="ARBA" id="ARBA00022837"/>
    </source>
</evidence>
<evidence type="ECO:0000256" key="4">
    <source>
        <dbReference type="ARBA" id="ARBA00005968"/>
    </source>
</evidence>
<evidence type="ECO:0000256" key="16">
    <source>
        <dbReference type="ARBA" id="ARBA00058277"/>
    </source>
</evidence>
<evidence type="ECO:0000313" key="24">
    <source>
        <dbReference type="Proteomes" id="UP000694541"/>
    </source>
</evidence>
<dbReference type="AlphaFoldDB" id="A0A8B9MLE4"/>
<evidence type="ECO:0000256" key="6">
    <source>
        <dbReference type="ARBA" id="ARBA00022525"/>
    </source>
</evidence>
<comment type="function">
    <text evidence="16">Factor XIII is activated by thrombin and calcium ion to a transglutaminase that catalyzes the formation of gamma-glutamyl-epsilon-lysine cross-links between fibrin chains, thus stabilizing the fibrin clot. Also cross-link alpha-2-plasmin inhibitor, or fibronectin, to the alpha chains of fibrin.</text>
</comment>
<dbReference type="SUPFAM" id="SSF81296">
    <property type="entry name" value="E set domains"/>
    <property type="match status" value="1"/>
</dbReference>
<evidence type="ECO:0000256" key="11">
    <source>
        <dbReference type="ARBA" id="ARBA00023084"/>
    </source>
</evidence>
<reference evidence="23" key="2">
    <citation type="submission" date="2025-09" db="UniProtKB">
        <authorList>
            <consortium name="Ensembl"/>
        </authorList>
    </citation>
    <scope>IDENTIFICATION</scope>
</reference>
<evidence type="ECO:0000256" key="7">
    <source>
        <dbReference type="ARBA" id="ARBA00022679"/>
    </source>
</evidence>
<evidence type="ECO:0000256" key="20">
    <source>
        <dbReference type="ARBA" id="ARBA00082760"/>
    </source>
</evidence>
<dbReference type="EC" id="2.3.2.13" evidence="14"/>
<evidence type="ECO:0000256" key="14">
    <source>
        <dbReference type="ARBA" id="ARBA00024222"/>
    </source>
</evidence>
<keyword evidence="11" id="KW-0094">Blood coagulation</keyword>